<dbReference type="InterPro" id="IPR015943">
    <property type="entry name" value="WD40/YVTN_repeat-like_dom_sf"/>
</dbReference>
<reference evidence="15" key="2">
    <citation type="submission" date="2025-08" db="UniProtKB">
        <authorList>
            <consortium name="Ensembl"/>
        </authorList>
    </citation>
    <scope>IDENTIFICATION</scope>
</reference>
<dbReference type="GO" id="GO:0030515">
    <property type="term" value="F:snoRNA binding"/>
    <property type="evidence" value="ECO:0007669"/>
    <property type="project" value="TreeGrafter"/>
</dbReference>
<evidence type="ECO:0000259" key="14">
    <source>
        <dbReference type="Pfam" id="PF04003"/>
    </source>
</evidence>
<dbReference type="OMA" id="MNIPLTC"/>
<organism evidence="15 16">
    <name type="scientific">Sparus aurata</name>
    <name type="common">Gilthead sea bream</name>
    <dbReference type="NCBI Taxonomy" id="8175"/>
    <lineage>
        <taxon>Eukaryota</taxon>
        <taxon>Metazoa</taxon>
        <taxon>Chordata</taxon>
        <taxon>Craniata</taxon>
        <taxon>Vertebrata</taxon>
        <taxon>Euteleostomi</taxon>
        <taxon>Actinopterygii</taxon>
        <taxon>Neopterygii</taxon>
        <taxon>Teleostei</taxon>
        <taxon>Neoteleostei</taxon>
        <taxon>Acanthomorphata</taxon>
        <taxon>Eupercaria</taxon>
        <taxon>Spariformes</taxon>
        <taxon>Sparidae</taxon>
        <taxon>Sparus</taxon>
    </lineage>
</organism>
<evidence type="ECO:0000256" key="5">
    <source>
        <dbReference type="ARBA" id="ARBA00022737"/>
    </source>
</evidence>
<dbReference type="GO" id="GO:0034388">
    <property type="term" value="C:Pwp2p-containing subcomplex of 90S preribosome"/>
    <property type="evidence" value="ECO:0007669"/>
    <property type="project" value="TreeGrafter"/>
</dbReference>
<evidence type="ECO:0000313" key="16">
    <source>
        <dbReference type="Proteomes" id="UP000472265"/>
    </source>
</evidence>
<keyword evidence="4 12" id="KW-0853">WD repeat</keyword>
<evidence type="ECO:0000256" key="13">
    <source>
        <dbReference type="SAM" id="MobiDB-lite"/>
    </source>
</evidence>
<feature type="domain" description="Small-subunit processome Utp12" evidence="14">
    <location>
        <begin position="816"/>
        <end position="908"/>
    </location>
</feature>
<evidence type="ECO:0000256" key="12">
    <source>
        <dbReference type="PROSITE-ProRule" id="PRU00221"/>
    </source>
</evidence>
<dbReference type="Pfam" id="PF25172">
    <property type="entry name" value="Beta-prop_WDR3_2nd"/>
    <property type="match status" value="1"/>
</dbReference>
<reference evidence="15" key="1">
    <citation type="submission" date="2021-04" db="EMBL/GenBank/DDBJ databases">
        <authorList>
            <consortium name="Wellcome Sanger Institute Data Sharing"/>
        </authorList>
    </citation>
    <scope>NUCLEOTIDE SEQUENCE [LARGE SCALE GENOMIC DNA]</scope>
</reference>
<feature type="repeat" description="WD" evidence="12">
    <location>
        <begin position="188"/>
        <end position="229"/>
    </location>
</feature>
<dbReference type="PROSITE" id="PS50294">
    <property type="entry name" value="WD_REPEATS_REGION"/>
    <property type="match status" value="7"/>
</dbReference>
<dbReference type="PROSITE" id="PS50082">
    <property type="entry name" value="WD_REPEATS_2"/>
    <property type="match status" value="8"/>
</dbReference>
<evidence type="ECO:0000256" key="1">
    <source>
        <dbReference type="ARBA" id="ARBA00004604"/>
    </source>
</evidence>
<evidence type="ECO:0000256" key="4">
    <source>
        <dbReference type="ARBA" id="ARBA00022574"/>
    </source>
</evidence>
<dbReference type="Pfam" id="PF25173">
    <property type="entry name" value="Beta-prop_WDR3_1st"/>
    <property type="match status" value="1"/>
</dbReference>
<dbReference type="Ensembl" id="ENSSAUT00010012905.1">
    <property type="protein sequence ID" value="ENSSAUP00010012134.1"/>
    <property type="gene ID" value="ENSSAUG00010005792.1"/>
</dbReference>
<dbReference type="InterPro" id="IPR020472">
    <property type="entry name" value="WD40_PAC1"/>
</dbReference>
<evidence type="ECO:0000256" key="3">
    <source>
        <dbReference type="ARBA" id="ARBA00022553"/>
    </source>
</evidence>
<evidence type="ECO:0000256" key="7">
    <source>
        <dbReference type="ARBA" id="ARBA00023242"/>
    </source>
</evidence>
<feature type="compositionally biased region" description="Acidic residues" evidence="13">
    <location>
        <begin position="243"/>
        <end position="257"/>
    </location>
</feature>
<dbReference type="InterPro" id="IPR051570">
    <property type="entry name" value="TBC1_cilium_biogenesis"/>
</dbReference>
<dbReference type="Proteomes" id="UP000472265">
    <property type="component" value="Chromosome 9"/>
</dbReference>
<comment type="function">
    <text evidence="8">Part of the small subunit (SSU) processome, first precursor of the small eukaryotic ribosomal subunit. During the assembly of the SSU processome in the nucleolus, many ribosome biogenesis factors, an RNA chaperone and ribosomal proteins associate with the nascent pre-rRNA and work in concert to generate RNA folding, modifications, rearrangements and cleavage as well as targeted degradation of pre-ribosomal RNA by the RNA exosome.</text>
</comment>
<feature type="repeat" description="WD" evidence="12">
    <location>
        <begin position="146"/>
        <end position="187"/>
    </location>
</feature>
<comment type="subcellular location">
    <subcellularLocation>
        <location evidence="1">Nucleus</location>
        <location evidence="1">Nucleolus</location>
    </subcellularLocation>
</comment>
<dbReference type="PROSITE" id="PS00678">
    <property type="entry name" value="WD_REPEATS_1"/>
    <property type="match status" value="3"/>
</dbReference>
<dbReference type="PRINTS" id="PR00320">
    <property type="entry name" value="GPROTEINBRPT"/>
</dbReference>
<proteinExistence type="inferred from homology"/>
<evidence type="ECO:0000256" key="11">
    <source>
        <dbReference type="ARBA" id="ARBA00070105"/>
    </source>
</evidence>
<keyword evidence="6" id="KW-0832">Ubl conjugation</keyword>
<sequence length="944" mass="105935">MGLTKQYLRYAASAVFGVIGSQKANIAYVTLRGGEKGRYVAVAACEQVFIWDVRKGEKVLILQGQKHEVTFLCPSPDGIHIAVGYEDGAVRIFSLLNGESNVSFNGHKSAVSVIRYDKLGARLVTGSKDTDVIVWDIINECGLYRLRGHKDVISEALFLKDKNLLVTSSKDSFVKWWDLDTQHCFKTMVGHRSEVWGMALLNQENRLLTGSADSELRAWDINYLEEEKAEGEPKVKKGKSLLDDDDDEDDEEGADESLEERILSCKKAGSILREARDRVVSLTADAKARVIACHGNDSVLELFTVLSEEEVQKKMTKKLKKAKKKALALQSTVIYLEEERKTSILSLFPNLVHTSPPSPLRWAECLSCAGGELKVALLLQNNTIETYSLKTSDKTPAANKTARLTLGGHRTDVRTLAFSSDNLAVLSASGDTVKIWNRSTLQVIRTMACEYALCSLFVPGDRQIILGTKSGKLQIFELASGSLLETVDAHDGAVWSLCLAPDQRGIVTGSADKTVRFWDFELIKDEGTGQKRLTVKHTRTLQLEEDVLCVKFSPDHRLLAVSLLDCTVKIFYTDTLKFFLSLYGHKLPVLCLDISHDSTIIATGSADRNVKIWGLDFGDCHRSMFAHDDSVMFLQFVPKTHLFYTAGKDKKIKQWDADKFEHIQTLEGHHREVWCLTISPNGDHIVSSSHDKSLRLWERTREPIILEEEREMEREAEFEESLAKGDAPVVPGETEGEAAPAGKKTVETVKAAERIMEALELYKEETRKMEEHRYACANAGKEVELPPPKPNPVLVAYGNCSVHINSLWLSLLLCAVITSELEVSLLVLPFPYIPELLRLFSSYIKEGLEVELVCRCLFFLLKIHFGQISSNQMLLSVIDELRTNTLSKVREIRDVMGFNSAALQFLQREIESKEDVMFFAEATGQLKDKKKRRRKRERAILTIA</sequence>
<dbReference type="InParanoid" id="A0A671UHH1"/>
<dbReference type="PANTHER" id="PTHR19853:SF0">
    <property type="entry name" value="WD REPEAT-CONTAINING PROTEIN 3"/>
    <property type="match status" value="1"/>
</dbReference>
<evidence type="ECO:0000256" key="9">
    <source>
        <dbReference type="ARBA" id="ARBA00035020"/>
    </source>
</evidence>
<gene>
    <name evidence="15" type="primary">WDR3</name>
    <name evidence="15" type="synonym">wdr3</name>
</gene>
<dbReference type="FunFam" id="2.130.10.10:FF:000177">
    <property type="entry name" value="WD repeat domain 3"/>
    <property type="match status" value="1"/>
</dbReference>
<feature type="repeat" description="WD" evidence="12">
    <location>
        <begin position="104"/>
        <end position="137"/>
    </location>
</feature>
<evidence type="ECO:0000256" key="6">
    <source>
        <dbReference type="ARBA" id="ARBA00022843"/>
    </source>
</evidence>
<dbReference type="FunFam" id="2.130.10.10:FF:000172">
    <property type="entry name" value="WD repeat domain 3"/>
    <property type="match status" value="1"/>
</dbReference>
<dbReference type="GO" id="GO:0030490">
    <property type="term" value="P:maturation of SSU-rRNA"/>
    <property type="evidence" value="ECO:0007669"/>
    <property type="project" value="TreeGrafter"/>
</dbReference>
<feature type="repeat" description="WD" evidence="12">
    <location>
        <begin position="582"/>
        <end position="623"/>
    </location>
</feature>
<dbReference type="InterPro" id="IPR007148">
    <property type="entry name" value="SSU_processome_Utp12"/>
</dbReference>
<feature type="repeat" description="WD" evidence="12">
    <location>
        <begin position="487"/>
        <end position="521"/>
    </location>
</feature>
<dbReference type="SUPFAM" id="SSF117289">
    <property type="entry name" value="Nucleoporin domain"/>
    <property type="match status" value="1"/>
</dbReference>
<keyword evidence="2" id="KW-1017">Isopeptide bond</keyword>
<keyword evidence="3" id="KW-0597">Phosphoprotein</keyword>
<dbReference type="InterPro" id="IPR019775">
    <property type="entry name" value="WD40_repeat_CS"/>
</dbReference>
<dbReference type="SMART" id="SM00320">
    <property type="entry name" value="WD40"/>
    <property type="match status" value="11"/>
</dbReference>
<protein>
    <recommendedName>
        <fullName evidence="11">WD repeat-containing protein 3</fullName>
    </recommendedName>
</protein>
<dbReference type="AlphaFoldDB" id="A0A671UHH1"/>
<dbReference type="Gene3D" id="2.130.10.10">
    <property type="entry name" value="YVTN repeat-like/Quinoprotein amine dehydrogenase"/>
    <property type="match status" value="4"/>
</dbReference>
<dbReference type="InterPro" id="IPR001680">
    <property type="entry name" value="WD40_rpt"/>
</dbReference>
<keyword evidence="5" id="KW-0677">Repeat</keyword>
<comment type="subunit">
    <text evidence="9">Part of the small subunit (SSU) processome, composed of more than 70 proteins and the RNA chaperone small nucleolar RNA (snoRNA) U3.</text>
</comment>
<dbReference type="FunFam" id="2.130.10.10:FF:000178">
    <property type="entry name" value="WD repeat domain 3"/>
    <property type="match status" value="1"/>
</dbReference>
<feature type="repeat" description="WD" evidence="12">
    <location>
        <begin position="406"/>
        <end position="446"/>
    </location>
</feature>
<comment type="similarity">
    <text evidence="10">Belongs to the WD repeat WDR3/UTP12 family.</text>
</comment>
<dbReference type="Pfam" id="PF04003">
    <property type="entry name" value="Utp12"/>
    <property type="match status" value="1"/>
</dbReference>
<dbReference type="SUPFAM" id="SSF69322">
    <property type="entry name" value="Tricorn protease domain 2"/>
    <property type="match status" value="1"/>
</dbReference>
<dbReference type="GO" id="GO:0032040">
    <property type="term" value="C:small-subunit processome"/>
    <property type="evidence" value="ECO:0007669"/>
    <property type="project" value="TreeGrafter"/>
</dbReference>
<evidence type="ECO:0000313" key="15">
    <source>
        <dbReference type="Ensembl" id="ENSSAUP00010012134.1"/>
    </source>
</evidence>
<accession>A0A671UHH1</accession>
<evidence type="ECO:0000256" key="2">
    <source>
        <dbReference type="ARBA" id="ARBA00022499"/>
    </source>
</evidence>
<dbReference type="GeneTree" id="ENSGT00940000153859"/>
<dbReference type="FunFam" id="2.130.10.10:FF:000307">
    <property type="entry name" value="WD repeat domain 3"/>
    <property type="match status" value="1"/>
</dbReference>
<name>A0A671UHH1_SPAAU</name>
<keyword evidence="16" id="KW-1185">Reference proteome</keyword>
<feature type="repeat" description="WD" evidence="12">
    <location>
        <begin position="666"/>
        <end position="698"/>
    </location>
</feature>
<dbReference type="CDD" id="cd00200">
    <property type="entry name" value="WD40"/>
    <property type="match status" value="1"/>
</dbReference>
<dbReference type="PANTHER" id="PTHR19853">
    <property type="entry name" value="WD REPEAT CONTAINING PROTEIN 3 WDR3"/>
    <property type="match status" value="1"/>
</dbReference>
<evidence type="ECO:0000256" key="10">
    <source>
        <dbReference type="ARBA" id="ARBA00038229"/>
    </source>
</evidence>
<feature type="region of interest" description="Disordered" evidence="13">
    <location>
        <begin position="234"/>
        <end position="257"/>
    </location>
</feature>
<evidence type="ECO:0000256" key="8">
    <source>
        <dbReference type="ARBA" id="ARBA00035000"/>
    </source>
</evidence>
<feature type="repeat" description="WD" evidence="12">
    <location>
        <begin position="624"/>
        <end position="665"/>
    </location>
</feature>
<reference evidence="15" key="3">
    <citation type="submission" date="2025-09" db="UniProtKB">
        <authorList>
            <consortium name="Ensembl"/>
        </authorList>
    </citation>
    <scope>IDENTIFICATION</scope>
</reference>
<keyword evidence="7" id="KW-0539">Nucleus</keyword>
<feature type="region of interest" description="Disordered" evidence="13">
    <location>
        <begin position="719"/>
        <end position="745"/>
    </location>
</feature>